<evidence type="ECO:0000313" key="1">
    <source>
        <dbReference type="EMBL" id="PZW42501.1"/>
    </source>
</evidence>
<dbReference type="SUPFAM" id="SSF54637">
    <property type="entry name" value="Thioesterase/thiol ester dehydrase-isomerase"/>
    <property type="match status" value="1"/>
</dbReference>
<evidence type="ECO:0000313" key="2">
    <source>
        <dbReference type="Proteomes" id="UP000249542"/>
    </source>
</evidence>
<dbReference type="EMBL" id="QKYV01000002">
    <property type="protein sequence ID" value="PZW42501.1"/>
    <property type="molecule type" value="Genomic_DNA"/>
</dbReference>
<protein>
    <submittedName>
        <fullName evidence="1">3-hydroxymyristoyl/3-hydroxydecanoyl-(Acyl carrier protein) dehydratase</fullName>
    </submittedName>
</protein>
<dbReference type="Gene3D" id="3.10.129.10">
    <property type="entry name" value="Hotdog Thioesterase"/>
    <property type="match status" value="1"/>
</dbReference>
<organism evidence="1 2">
    <name type="scientific">Mesonia algae</name>
    <dbReference type="NCBI Taxonomy" id="213248"/>
    <lineage>
        <taxon>Bacteria</taxon>
        <taxon>Pseudomonadati</taxon>
        <taxon>Bacteroidota</taxon>
        <taxon>Flavobacteriia</taxon>
        <taxon>Flavobacteriales</taxon>
        <taxon>Flavobacteriaceae</taxon>
        <taxon>Mesonia</taxon>
    </lineage>
</organism>
<dbReference type="Pfam" id="PF22817">
    <property type="entry name" value="ApeP-like"/>
    <property type="match status" value="1"/>
</dbReference>
<dbReference type="InterPro" id="IPR029069">
    <property type="entry name" value="HotDog_dom_sf"/>
</dbReference>
<proteinExistence type="predicted"/>
<dbReference type="RefSeq" id="WP_111540159.1">
    <property type="nucleotide sequence ID" value="NZ_QKYV01000002.1"/>
</dbReference>
<reference evidence="1 2" key="1">
    <citation type="submission" date="2018-06" db="EMBL/GenBank/DDBJ databases">
        <title>Genomic Encyclopedia of Archaeal and Bacterial Type Strains, Phase II (KMG-II): from individual species to whole genera.</title>
        <authorList>
            <person name="Goeker M."/>
        </authorList>
    </citation>
    <scope>NUCLEOTIDE SEQUENCE [LARGE SCALE GENOMIC DNA]</scope>
    <source>
        <strain evidence="1 2">DSM 15361</strain>
    </source>
</reference>
<keyword evidence="2" id="KW-1185">Reference proteome</keyword>
<dbReference type="AlphaFoldDB" id="A0A2W7I6H9"/>
<name>A0A2W7I6H9_9FLAO</name>
<gene>
    <name evidence="1" type="ORF">LX95_00815</name>
</gene>
<dbReference type="InterPro" id="IPR016776">
    <property type="entry name" value="ApeP-like_dehydratase"/>
</dbReference>
<accession>A0A2W7I6H9</accession>
<dbReference type="Proteomes" id="UP000249542">
    <property type="component" value="Unassembled WGS sequence"/>
</dbReference>
<sequence>MKKDTLINHQLLLQLIPQKDPFVMVSELYEANENEALTGFSIHSENILNHDDHFSEAGLIEHMAQSVALQDGYLAYQAKETEAKIGYIGAIKTAKFHRLPHIGEKIFTQVSLIQEFMGIKLSKIEVRDEKEKLIASAEIKTAIAPS</sequence>
<comment type="caution">
    <text evidence="1">The sequence shown here is derived from an EMBL/GenBank/DDBJ whole genome shotgun (WGS) entry which is preliminary data.</text>
</comment>